<dbReference type="GeneID" id="96304195"/>
<protein>
    <submittedName>
        <fullName evidence="2">Uncharacterized protein</fullName>
    </submittedName>
</protein>
<dbReference type="AlphaFoldDB" id="A0A1I4DKA1"/>
<dbReference type="RefSeq" id="WP_177245468.1">
    <property type="nucleotide sequence ID" value="NZ_FOQY01000042.1"/>
</dbReference>
<keyword evidence="1" id="KW-1133">Transmembrane helix</keyword>
<feature type="transmembrane region" description="Helical" evidence="1">
    <location>
        <begin position="7"/>
        <end position="25"/>
    </location>
</feature>
<feature type="transmembrane region" description="Helical" evidence="1">
    <location>
        <begin position="31"/>
        <end position="50"/>
    </location>
</feature>
<organism evidence="2 3">
    <name type="scientific">Streptosporangium canum</name>
    <dbReference type="NCBI Taxonomy" id="324952"/>
    <lineage>
        <taxon>Bacteria</taxon>
        <taxon>Bacillati</taxon>
        <taxon>Actinomycetota</taxon>
        <taxon>Actinomycetes</taxon>
        <taxon>Streptosporangiales</taxon>
        <taxon>Streptosporangiaceae</taxon>
        <taxon>Streptosporangium</taxon>
    </lineage>
</organism>
<gene>
    <name evidence="2" type="ORF">SAMN05216275_14211</name>
</gene>
<evidence type="ECO:0000313" key="2">
    <source>
        <dbReference type="EMBL" id="SFK93972.1"/>
    </source>
</evidence>
<sequence length="56" mass="5763">MNRRTLDIAVPLVFAAAMAVAVMVVGADGTAVRVVAVVGGMGIALYYAALRKNISQ</sequence>
<dbReference type="Proteomes" id="UP000199111">
    <property type="component" value="Unassembled WGS sequence"/>
</dbReference>
<keyword evidence="3" id="KW-1185">Reference proteome</keyword>
<proteinExistence type="predicted"/>
<dbReference type="EMBL" id="FOQY01000042">
    <property type="protein sequence ID" value="SFK93972.1"/>
    <property type="molecule type" value="Genomic_DNA"/>
</dbReference>
<accession>A0A1I4DKA1</accession>
<keyword evidence="1" id="KW-0472">Membrane</keyword>
<evidence type="ECO:0000313" key="3">
    <source>
        <dbReference type="Proteomes" id="UP000199111"/>
    </source>
</evidence>
<keyword evidence="1" id="KW-0812">Transmembrane</keyword>
<name>A0A1I4DKA1_9ACTN</name>
<reference evidence="3" key="1">
    <citation type="submission" date="2016-10" db="EMBL/GenBank/DDBJ databases">
        <authorList>
            <person name="Varghese N."/>
            <person name="Submissions S."/>
        </authorList>
    </citation>
    <scope>NUCLEOTIDE SEQUENCE [LARGE SCALE GENOMIC DNA]</scope>
    <source>
        <strain evidence="3">CGMCC 4.2126</strain>
    </source>
</reference>
<evidence type="ECO:0000256" key="1">
    <source>
        <dbReference type="SAM" id="Phobius"/>
    </source>
</evidence>